<dbReference type="PANTHER" id="PTHR14540">
    <property type="entry name" value="INTEGRATOR COMPLEX SUBUNIT 15"/>
    <property type="match status" value="1"/>
</dbReference>
<dbReference type="InterPro" id="IPR027844">
    <property type="entry name" value="INTS15"/>
</dbReference>
<reference evidence="2" key="1">
    <citation type="submission" date="2020-01" db="EMBL/GenBank/DDBJ databases">
        <title>Draft genome sequence of the Termite Coptotermes fromosanus.</title>
        <authorList>
            <person name="Itakura S."/>
            <person name="Yosikawa Y."/>
            <person name="Umezawa K."/>
        </authorList>
    </citation>
    <scope>NUCLEOTIDE SEQUENCE [LARGE SCALE GENOMIC DNA]</scope>
</reference>
<proteinExistence type="predicted"/>
<evidence type="ECO:0000313" key="1">
    <source>
        <dbReference type="EMBL" id="GFG32984.1"/>
    </source>
</evidence>
<sequence>MEHTDRKRIGWHEAKLGIKDWNMEEKVMHVMDSPSIHNLVVHADEQMCATQNTGRTPVAKHMDLLGEIISEFIFCEVDRRGGRKRRLNCIQELQLLEVLCDYFSYSGNSSETIRNMVFMSLFPPTHSDRSRLLIKLVSMASSTKNVPVLTATGIWMQQLGCTSKFSLDLAQGLVKDYFVLIPKAVSGLQDLPQLAPHFTANFLTAVAEMYGVVEKRHIFSPPPDTLLEVITQWVSDNPTLCLAALLGNLQLVLPTGGIPVPAITPFAGLFKWCILAPLHYASPSNTSDNATSNHNTLESPFYSRLHLALLESLLECYTPSPVLHHTAASGSENIISAQHLALIAEPINRWRKELHRMEDEAARIRGETALQLALDRFAQVIQVALVTHCVYGNMQELFSQLEALPENRLLRIVINTHRNL</sequence>
<dbReference type="EMBL" id="BLKM01004979">
    <property type="protein sequence ID" value="GFG32984.1"/>
    <property type="molecule type" value="Genomic_DNA"/>
</dbReference>
<dbReference type="InParanoid" id="A0A6L2PKT9"/>
<dbReference type="FunCoup" id="A0A6L2PKT9">
    <property type="interactions" value="1135"/>
</dbReference>
<dbReference type="OrthoDB" id="5861309at2759"/>
<dbReference type="AlphaFoldDB" id="A0A6L2PKT9"/>
<accession>A0A6L2PKT9</accession>
<keyword evidence="2" id="KW-1185">Reference proteome</keyword>
<dbReference type="PANTHER" id="PTHR14540:SF2">
    <property type="entry name" value="INTEGRATOR COMPLEX SUBUNIT 15"/>
    <property type="match status" value="1"/>
</dbReference>
<name>A0A6L2PKT9_COPFO</name>
<evidence type="ECO:0008006" key="3">
    <source>
        <dbReference type="Google" id="ProtNLM"/>
    </source>
</evidence>
<evidence type="ECO:0000313" key="2">
    <source>
        <dbReference type="Proteomes" id="UP000502823"/>
    </source>
</evidence>
<gene>
    <name evidence="1" type="ORF">Cfor_09875</name>
</gene>
<organism evidence="1 2">
    <name type="scientific">Coptotermes formosanus</name>
    <name type="common">Formosan subterranean termite</name>
    <dbReference type="NCBI Taxonomy" id="36987"/>
    <lineage>
        <taxon>Eukaryota</taxon>
        <taxon>Metazoa</taxon>
        <taxon>Ecdysozoa</taxon>
        <taxon>Arthropoda</taxon>
        <taxon>Hexapoda</taxon>
        <taxon>Insecta</taxon>
        <taxon>Pterygota</taxon>
        <taxon>Neoptera</taxon>
        <taxon>Polyneoptera</taxon>
        <taxon>Dictyoptera</taxon>
        <taxon>Blattodea</taxon>
        <taxon>Blattoidea</taxon>
        <taxon>Termitoidae</taxon>
        <taxon>Rhinotermitidae</taxon>
        <taxon>Coptotermes</taxon>
    </lineage>
</organism>
<comment type="caution">
    <text evidence="1">The sequence shown here is derived from an EMBL/GenBank/DDBJ whole genome shotgun (WGS) entry which is preliminary data.</text>
</comment>
<dbReference type="Proteomes" id="UP000502823">
    <property type="component" value="Unassembled WGS sequence"/>
</dbReference>
<protein>
    <recommendedName>
        <fullName evidence="3">Integrator complex subunit 5 C-terminal domain-containing protein</fullName>
    </recommendedName>
</protein>
<dbReference type="Pfam" id="PF14964">
    <property type="entry name" value="INTS15"/>
    <property type="match status" value="1"/>
</dbReference>